<reference evidence="2" key="1">
    <citation type="submission" date="2025-08" db="UniProtKB">
        <authorList>
            <consortium name="RefSeq"/>
        </authorList>
    </citation>
    <scope>IDENTIFICATION</scope>
</reference>
<dbReference type="GO" id="GO:0007131">
    <property type="term" value="P:reciprocal meiotic recombination"/>
    <property type="evidence" value="ECO:0007669"/>
    <property type="project" value="TreeGrafter"/>
</dbReference>
<evidence type="ECO:0000313" key="2">
    <source>
        <dbReference type="RefSeq" id="XP_008467640.1"/>
    </source>
</evidence>
<dbReference type="Proteomes" id="UP000079169">
    <property type="component" value="Unplaced"/>
</dbReference>
<accession>A0A1S3CTT1</accession>
<name>A0A1S3CTT1_DIACI</name>
<dbReference type="GO" id="GO:0035861">
    <property type="term" value="C:site of double-strand break"/>
    <property type="evidence" value="ECO:0007669"/>
    <property type="project" value="TreeGrafter"/>
</dbReference>
<organism evidence="1 2">
    <name type="scientific">Diaphorina citri</name>
    <name type="common">Asian citrus psyllid</name>
    <dbReference type="NCBI Taxonomy" id="121845"/>
    <lineage>
        <taxon>Eukaryota</taxon>
        <taxon>Metazoa</taxon>
        <taxon>Ecdysozoa</taxon>
        <taxon>Arthropoda</taxon>
        <taxon>Hexapoda</taxon>
        <taxon>Insecta</taxon>
        <taxon>Pterygota</taxon>
        <taxon>Neoptera</taxon>
        <taxon>Paraneoptera</taxon>
        <taxon>Hemiptera</taxon>
        <taxon>Sternorrhyncha</taxon>
        <taxon>Psylloidea</taxon>
        <taxon>Psyllidae</taxon>
        <taxon>Diaphorininae</taxon>
        <taxon>Diaphorina</taxon>
    </lineage>
</organism>
<sequence length="176" mass="20013">MHLEVCFVISTGTIKKWLDKAVPGTYSIDDIRKSEIRVLSDLNFQVGRGGNNVLFYVECLVYLAVSQELTDSTQLYSTILRVQSVAYLKRQEIYHKLYNAMTNRWERDVQERINSLPMECDSLLLAAGIVLTSVFLLSRQRSLLDKVATSLAKYIGVPSSADIEHLCKIMLHLIID</sequence>
<dbReference type="AlphaFoldDB" id="A0A1S3CTT1"/>
<dbReference type="RefSeq" id="XP_008467640.1">
    <property type="nucleotide sequence ID" value="XM_008469418.3"/>
</dbReference>
<dbReference type="GeneID" id="103505109"/>
<evidence type="ECO:0000313" key="1">
    <source>
        <dbReference type="Proteomes" id="UP000079169"/>
    </source>
</evidence>
<dbReference type="KEGG" id="dci:103505109"/>
<keyword evidence="1" id="KW-1185">Reference proteome</keyword>
<proteinExistence type="predicted"/>
<dbReference type="PANTHER" id="PTHR21615:SF2">
    <property type="entry name" value="CYCLIN N-TERMINAL DOMAIN-CONTAINING PROTEIN 1"/>
    <property type="match status" value="1"/>
</dbReference>
<gene>
    <name evidence="2" type="primary">LOC103505109</name>
</gene>
<protein>
    <submittedName>
        <fullName evidence="2">Uncharacterized protein LOC103505109</fullName>
    </submittedName>
</protein>
<dbReference type="PaxDb" id="121845-A0A1S3CTT1"/>
<dbReference type="PANTHER" id="PTHR21615">
    <property type="entry name" value="CYCLIN N-TERMINAL DOMAIN-CONTAINING PROTEIN 1"/>
    <property type="match status" value="1"/>
</dbReference>
<dbReference type="STRING" id="121845.A0A1S3CTT1"/>